<dbReference type="PROSITE" id="PS50112">
    <property type="entry name" value="PAS"/>
    <property type="match status" value="1"/>
</dbReference>
<sequence>MTHDRRVQLGALLGALPALVLAGILLARAPWPLPWKLLLFAACAAAAAVSLRALRRRVQRPLQTLANILTAIREGDYSFRAREPADADALGEVYHELNVLSELLQQQRMKAMEATALLRAVMAEIDVAVFAFDGEDLLRLVNRAGEALLGSPQERLLGRPAAELGLAAALDGEGAQLADMAFPARAGRFDLRRGTFRQGGRVHRLLVVSDLTRPLRQEERKVWHQVIRVLGHEINNSLAPIQSLSESLLRILERQGEDWMDDTRQGLGIIASRAQGLGRFMEGYTRLARLPEPCRAPVDLEVLVRRVAGLEQRCEVRVHPGPPVTLQADGDQLAQALINLVRNAVDAGAPVDLGWTVQGPAVELRVEDRGPGLPTGGNLFVPFFSTKAGGSGIGLVLSRQIAEAHGGSLGLANREGGGACASLRLPLG</sequence>
<dbReference type="SMART" id="SM00304">
    <property type="entry name" value="HAMP"/>
    <property type="match status" value="1"/>
</dbReference>
<keyword evidence="15" id="KW-1185">Reference proteome</keyword>
<dbReference type="PANTHER" id="PTHR43065:SF46">
    <property type="entry name" value="C4-DICARBOXYLATE TRANSPORT SENSOR PROTEIN DCTB"/>
    <property type="match status" value="1"/>
</dbReference>
<dbReference type="GO" id="GO:0005524">
    <property type="term" value="F:ATP binding"/>
    <property type="evidence" value="ECO:0007669"/>
    <property type="project" value="UniProtKB-KW"/>
</dbReference>
<dbReference type="Gene3D" id="3.30.565.10">
    <property type="entry name" value="Histidine kinase-like ATPase, C-terminal domain"/>
    <property type="match status" value="1"/>
</dbReference>
<dbReference type="Gene3D" id="6.10.340.10">
    <property type="match status" value="1"/>
</dbReference>
<dbReference type="InterPro" id="IPR000014">
    <property type="entry name" value="PAS"/>
</dbReference>
<dbReference type="InterPro" id="IPR003660">
    <property type="entry name" value="HAMP_dom"/>
</dbReference>
<dbReference type="KEGG" id="msea:METESE_35440"/>
<dbReference type="RefSeq" id="WP_243332721.1">
    <property type="nucleotide sequence ID" value="NZ_AP027081.1"/>
</dbReference>
<dbReference type="PROSITE" id="PS50109">
    <property type="entry name" value="HIS_KIN"/>
    <property type="match status" value="1"/>
</dbReference>
<dbReference type="SUPFAM" id="SSF55874">
    <property type="entry name" value="ATPase domain of HSP90 chaperone/DNA topoisomerase II/histidine kinase"/>
    <property type="match status" value="1"/>
</dbReference>
<dbReference type="GO" id="GO:0016020">
    <property type="term" value="C:membrane"/>
    <property type="evidence" value="ECO:0007669"/>
    <property type="project" value="UniProtKB-SubCell"/>
</dbReference>
<dbReference type="SUPFAM" id="SSF55785">
    <property type="entry name" value="PYP-like sensor domain (PAS domain)"/>
    <property type="match status" value="1"/>
</dbReference>
<evidence type="ECO:0000256" key="1">
    <source>
        <dbReference type="ARBA" id="ARBA00000085"/>
    </source>
</evidence>
<dbReference type="GO" id="GO:0004673">
    <property type="term" value="F:protein histidine kinase activity"/>
    <property type="evidence" value="ECO:0007669"/>
    <property type="project" value="UniProtKB-EC"/>
</dbReference>
<protein>
    <recommendedName>
        <fullName evidence="3">histidine kinase</fullName>
        <ecNumber evidence="3">2.7.13.3</ecNumber>
    </recommendedName>
</protein>
<evidence type="ECO:0000256" key="9">
    <source>
        <dbReference type="ARBA" id="ARBA00023012"/>
    </source>
</evidence>
<dbReference type="Proteomes" id="UP001228113">
    <property type="component" value="Chromosome"/>
</dbReference>
<keyword evidence="7" id="KW-0418">Kinase</keyword>
<keyword evidence="10" id="KW-1133">Transmembrane helix</keyword>
<evidence type="ECO:0000256" key="8">
    <source>
        <dbReference type="ARBA" id="ARBA00022840"/>
    </source>
</evidence>
<dbReference type="InterPro" id="IPR035965">
    <property type="entry name" value="PAS-like_dom_sf"/>
</dbReference>
<dbReference type="InterPro" id="IPR004358">
    <property type="entry name" value="Sig_transdc_His_kin-like_C"/>
</dbReference>
<evidence type="ECO:0000256" key="3">
    <source>
        <dbReference type="ARBA" id="ARBA00012438"/>
    </source>
</evidence>
<dbReference type="PROSITE" id="PS50885">
    <property type="entry name" value="HAMP"/>
    <property type="match status" value="1"/>
</dbReference>
<feature type="domain" description="PAS" evidence="12">
    <location>
        <begin position="114"/>
        <end position="159"/>
    </location>
</feature>
<evidence type="ECO:0000259" key="13">
    <source>
        <dbReference type="PROSITE" id="PS50885"/>
    </source>
</evidence>
<keyword evidence="10" id="KW-0812">Transmembrane</keyword>
<dbReference type="InterPro" id="IPR036890">
    <property type="entry name" value="HATPase_C_sf"/>
</dbReference>
<reference evidence="14" key="1">
    <citation type="journal article" date="2023" name="Int. J. Syst. Evol. Microbiol.">
        <title>Mesoterricola silvestris gen. nov., sp. nov., Mesoterricola sediminis sp. nov., Geothrix oryzae sp. nov., Geothrix edaphica sp. nov., Geothrix rubra sp. nov., and Geothrix limicola sp. nov., six novel members of Acidobacteriota isolated from soils.</title>
        <authorList>
            <person name="Itoh H."/>
            <person name="Sugisawa Y."/>
            <person name="Mise K."/>
            <person name="Xu Z."/>
            <person name="Kuniyasu M."/>
            <person name="Ushijima N."/>
            <person name="Kawano K."/>
            <person name="Kobayashi E."/>
            <person name="Shiratori Y."/>
            <person name="Masuda Y."/>
            <person name="Senoo K."/>
        </authorList>
    </citation>
    <scope>NUCLEOTIDE SEQUENCE</scope>
    <source>
        <strain evidence="14">W786</strain>
    </source>
</reference>
<organism evidence="14 15">
    <name type="scientific">Mesoterricola sediminis</name>
    <dbReference type="NCBI Taxonomy" id="2927980"/>
    <lineage>
        <taxon>Bacteria</taxon>
        <taxon>Pseudomonadati</taxon>
        <taxon>Acidobacteriota</taxon>
        <taxon>Holophagae</taxon>
        <taxon>Holophagales</taxon>
        <taxon>Holophagaceae</taxon>
        <taxon>Mesoterricola</taxon>
    </lineage>
</organism>
<keyword evidence="6" id="KW-0547">Nucleotide-binding</keyword>
<evidence type="ECO:0000256" key="7">
    <source>
        <dbReference type="ARBA" id="ARBA00022777"/>
    </source>
</evidence>
<dbReference type="InterPro" id="IPR003594">
    <property type="entry name" value="HATPase_dom"/>
</dbReference>
<gene>
    <name evidence="14" type="ORF">METESE_35440</name>
</gene>
<evidence type="ECO:0000256" key="4">
    <source>
        <dbReference type="ARBA" id="ARBA00022553"/>
    </source>
</evidence>
<dbReference type="InterPro" id="IPR005467">
    <property type="entry name" value="His_kinase_dom"/>
</dbReference>
<evidence type="ECO:0000313" key="15">
    <source>
        <dbReference type="Proteomes" id="UP001228113"/>
    </source>
</evidence>
<proteinExistence type="predicted"/>
<dbReference type="PANTHER" id="PTHR43065">
    <property type="entry name" value="SENSOR HISTIDINE KINASE"/>
    <property type="match status" value="1"/>
</dbReference>
<dbReference type="GO" id="GO:0000160">
    <property type="term" value="P:phosphorelay signal transduction system"/>
    <property type="evidence" value="ECO:0007669"/>
    <property type="project" value="UniProtKB-KW"/>
</dbReference>
<evidence type="ECO:0000256" key="2">
    <source>
        <dbReference type="ARBA" id="ARBA00004370"/>
    </source>
</evidence>
<feature type="domain" description="Histidine kinase" evidence="11">
    <location>
        <begin position="229"/>
        <end position="428"/>
    </location>
</feature>
<name>A0AA48H741_9BACT</name>
<dbReference type="EC" id="2.7.13.3" evidence="3"/>
<evidence type="ECO:0000256" key="10">
    <source>
        <dbReference type="SAM" id="Phobius"/>
    </source>
</evidence>
<dbReference type="SMART" id="SM00387">
    <property type="entry name" value="HATPase_c"/>
    <property type="match status" value="1"/>
</dbReference>
<comment type="catalytic activity">
    <reaction evidence="1">
        <text>ATP + protein L-histidine = ADP + protein N-phospho-L-histidine.</text>
        <dbReference type="EC" id="2.7.13.3"/>
    </reaction>
</comment>
<keyword evidence="5" id="KW-0808">Transferase</keyword>
<feature type="domain" description="HAMP" evidence="13">
    <location>
        <begin position="56"/>
        <end position="109"/>
    </location>
</feature>
<evidence type="ECO:0000259" key="11">
    <source>
        <dbReference type="PROSITE" id="PS50109"/>
    </source>
</evidence>
<dbReference type="EMBL" id="AP027081">
    <property type="protein sequence ID" value="BDU78586.1"/>
    <property type="molecule type" value="Genomic_DNA"/>
</dbReference>
<evidence type="ECO:0000313" key="14">
    <source>
        <dbReference type="EMBL" id="BDU78586.1"/>
    </source>
</evidence>
<comment type="subcellular location">
    <subcellularLocation>
        <location evidence="2">Membrane</location>
    </subcellularLocation>
</comment>
<dbReference type="PRINTS" id="PR00344">
    <property type="entry name" value="BCTRLSENSOR"/>
</dbReference>
<keyword evidence="9" id="KW-0902">Two-component regulatory system</keyword>
<dbReference type="AlphaFoldDB" id="A0AA48H741"/>
<keyword evidence="10" id="KW-0472">Membrane</keyword>
<evidence type="ECO:0000256" key="5">
    <source>
        <dbReference type="ARBA" id="ARBA00022679"/>
    </source>
</evidence>
<dbReference type="Pfam" id="PF02518">
    <property type="entry name" value="HATPase_c"/>
    <property type="match status" value="1"/>
</dbReference>
<dbReference type="Gene3D" id="3.30.450.20">
    <property type="entry name" value="PAS domain"/>
    <property type="match status" value="1"/>
</dbReference>
<keyword evidence="8" id="KW-0067">ATP-binding</keyword>
<evidence type="ECO:0000256" key="6">
    <source>
        <dbReference type="ARBA" id="ARBA00022741"/>
    </source>
</evidence>
<keyword evidence="4" id="KW-0597">Phosphoprotein</keyword>
<feature type="transmembrane region" description="Helical" evidence="10">
    <location>
        <begin position="7"/>
        <end position="27"/>
    </location>
</feature>
<evidence type="ECO:0000259" key="12">
    <source>
        <dbReference type="PROSITE" id="PS50112"/>
    </source>
</evidence>
<accession>A0AA48H741</accession>